<organism evidence="1 2">
    <name type="scientific">Desulfocapsa sulfexigens (strain DSM 10523 / SB164P1)</name>
    <dbReference type="NCBI Taxonomy" id="1167006"/>
    <lineage>
        <taxon>Bacteria</taxon>
        <taxon>Pseudomonadati</taxon>
        <taxon>Thermodesulfobacteriota</taxon>
        <taxon>Desulfobulbia</taxon>
        <taxon>Desulfobulbales</taxon>
        <taxon>Desulfocapsaceae</taxon>
        <taxon>Desulfocapsa</taxon>
    </lineage>
</organism>
<evidence type="ECO:0008006" key="3">
    <source>
        <dbReference type="Google" id="ProtNLM"/>
    </source>
</evidence>
<dbReference type="NCBIfam" id="TIGR04282">
    <property type="entry name" value="glyco_like_cofC"/>
    <property type="match status" value="1"/>
</dbReference>
<dbReference type="HOGENOM" id="CLU_075662_2_0_7"/>
<dbReference type="KEGG" id="dsf:UWK_01763"/>
<evidence type="ECO:0000313" key="1">
    <source>
        <dbReference type="EMBL" id="AGF78321.1"/>
    </source>
</evidence>
<dbReference type="Proteomes" id="UP000011721">
    <property type="component" value="Chromosome"/>
</dbReference>
<evidence type="ECO:0000313" key="2">
    <source>
        <dbReference type="Proteomes" id="UP000011721"/>
    </source>
</evidence>
<accession>M1PPG8</accession>
<dbReference type="PANTHER" id="PTHR36529">
    <property type="entry name" value="SLL1095 PROTEIN"/>
    <property type="match status" value="1"/>
</dbReference>
<dbReference type="PANTHER" id="PTHR36529:SF1">
    <property type="entry name" value="GLYCOSYLTRANSFERASE"/>
    <property type="match status" value="1"/>
</dbReference>
<dbReference type="Pfam" id="PF09837">
    <property type="entry name" value="DUF2064"/>
    <property type="match status" value="1"/>
</dbReference>
<proteinExistence type="predicted"/>
<name>M1PPG8_DESSD</name>
<keyword evidence="2" id="KW-1185">Reference proteome</keyword>
<dbReference type="InterPro" id="IPR029044">
    <property type="entry name" value="Nucleotide-diphossugar_trans"/>
</dbReference>
<dbReference type="eggNOG" id="COG3222">
    <property type="taxonomic scope" value="Bacteria"/>
</dbReference>
<dbReference type="InterPro" id="IPR018641">
    <property type="entry name" value="Trfase_1_rSAM/seldom-assoc"/>
</dbReference>
<dbReference type="SUPFAM" id="SSF53448">
    <property type="entry name" value="Nucleotide-diphospho-sugar transferases"/>
    <property type="match status" value="1"/>
</dbReference>
<gene>
    <name evidence="1" type="ordered locus">UWK_01763</name>
</gene>
<reference evidence="2" key="1">
    <citation type="journal article" date="2013" name="Stand. Genomic Sci.">
        <title>Complete genome sequence of Desulfocapsa sulfexigens, a marine deltaproteobacterium specialized in disproportionating inorganic sulfur compounds.</title>
        <authorList>
            <person name="Finster K.W."/>
            <person name="Kjeldsen K.U."/>
            <person name="Kube M."/>
            <person name="Reinhardt R."/>
            <person name="Mussmann M."/>
            <person name="Amann R."/>
            <person name="Schreiber L."/>
        </authorList>
    </citation>
    <scope>NUCLEOTIDE SEQUENCE [LARGE SCALE GENOMIC DNA]</scope>
    <source>
        <strain evidence="2">DSM 10523 / SB164P1</strain>
    </source>
</reference>
<dbReference type="OrthoDB" id="9798250at2"/>
<dbReference type="AlphaFoldDB" id="M1PPG8"/>
<protein>
    <recommendedName>
        <fullName evidence="3">Glycosyltransferase</fullName>
    </recommendedName>
</protein>
<sequence length="213" mass="23961">MPSFQKLVILFTRYPQAGKCKTRLIPALGKDRAMMVYKELVSHILKRLDTFIASTSNTDLTIFFTGGSEQSMQEWLGHDYICEQQQGKDLGERMAMALIFGLNRKQDTLLIGSDCPGIDAAILKEGFQALQNNDLVIGPAHDGGYYLIGITGTLNPTLCSQLFTNIPWGSSIVYSETIALTEKLGLRTHILKKLHDIDTEEDLHYFYHRPHPQ</sequence>
<dbReference type="RefSeq" id="WP_015404012.1">
    <property type="nucleotide sequence ID" value="NC_020304.1"/>
</dbReference>
<dbReference type="Gene3D" id="3.90.550.10">
    <property type="entry name" value="Spore Coat Polysaccharide Biosynthesis Protein SpsA, Chain A"/>
    <property type="match status" value="1"/>
</dbReference>
<dbReference type="STRING" id="1167006.UWK_01763"/>
<dbReference type="EMBL" id="CP003985">
    <property type="protein sequence ID" value="AGF78321.1"/>
    <property type="molecule type" value="Genomic_DNA"/>
</dbReference>